<dbReference type="RefSeq" id="WP_379021218.1">
    <property type="nucleotide sequence ID" value="NZ_JBHRTA010000022.1"/>
</dbReference>
<evidence type="ECO:0000256" key="4">
    <source>
        <dbReference type="ARBA" id="ARBA00022692"/>
    </source>
</evidence>
<feature type="domain" description="TonB-dependent transporter Oar-like beta-barrel" evidence="8">
    <location>
        <begin position="232"/>
        <end position="1053"/>
    </location>
</feature>
<reference evidence="10" key="1">
    <citation type="journal article" date="2019" name="Int. J. Syst. Evol. Microbiol.">
        <title>The Global Catalogue of Microorganisms (GCM) 10K type strain sequencing project: providing services to taxonomists for standard genome sequencing and annotation.</title>
        <authorList>
            <consortium name="The Broad Institute Genomics Platform"/>
            <consortium name="The Broad Institute Genome Sequencing Center for Infectious Disease"/>
            <person name="Wu L."/>
            <person name="Ma J."/>
        </authorList>
    </citation>
    <scope>NUCLEOTIDE SEQUENCE [LARGE SCALE GENOMIC DNA]</scope>
    <source>
        <strain evidence="10">KCTC 52416</strain>
    </source>
</reference>
<feature type="signal peptide" evidence="7">
    <location>
        <begin position="1"/>
        <end position="20"/>
    </location>
</feature>
<evidence type="ECO:0000259" key="8">
    <source>
        <dbReference type="Pfam" id="PF25183"/>
    </source>
</evidence>
<protein>
    <submittedName>
        <fullName evidence="9">Carboxypeptidase regulatory-like domain-containing protein</fullName>
    </submittedName>
</protein>
<dbReference type="InterPro" id="IPR036942">
    <property type="entry name" value="Beta-barrel_TonB_sf"/>
</dbReference>
<evidence type="ECO:0000256" key="2">
    <source>
        <dbReference type="ARBA" id="ARBA00022448"/>
    </source>
</evidence>
<evidence type="ECO:0000256" key="1">
    <source>
        <dbReference type="ARBA" id="ARBA00004571"/>
    </source>
</evidence>
<dbReference type="SUPFAM" id="SSF49452">
    <property type="entry name" value="Starch-binding domain-like"/>
    <property type="match status" value="1"/>
</dbReference>
<dbReference type="SUPFAM" id="SSF56935">
    <property type="entry name" value="Porins"/>
    <property type="match status" value="1"/>
</dbReference>
<dbReference type="PANTHER" id="PTHR30069">
    <property type="entry name" value="TONB-DEPENDENT OUTER MEMBRANE RECEPTOR"/>
    <property type="match status" value="1"/>
</dbReference>
<keyword evidence="2" id="KW-0813">Transport</keyword>
<dbReference type="Gene3D" id="2.40.170.20">
    <property type="entry name" value="TonB-dependent receptor, beta-barrel domain"/>
    <property type="match status" value="1"/>
</dbReference>
<keyword evidence="7" id="KW-0732">Signal</keyword>
<evidence type="ECO:0000256" key="7">
    <source>
        <dbReference type="SAM" id="SignalP"/>
    </source>
</evidence>
<proteinExistence type="predicted"/>
<keyword evidence="3" id="KW-1134">Transmembrane beta strand</keyword>
<dbReference type="InterPro" id="IPR039426">
    <property type="entry name" value="TonB-dep_rcpt-like"/>
</dbReference>
<comment type="caution">
    <text evidence="9">The sequence shown here is derived from an EMBL/GenBank/DDBJ whole genome shotgun (WGS) entry which is preliminary data.</text>
</comment>
<dbReference type="Pfam" id="PF13620">
    <property type="entry name" value="CarboxypepD_reg"/>
    <property type="match status" value="1"/>
</dbReference>
<sequence>MKKFLLSTTMLFIAVLLARGQVTTSSMTGSVLQQNGLASAGATVRATHVPSGTAYTTSTNESGRFNLTNMRIGGPYRVEITYVGQSPEVYEDIFLQLGQPYVLNAVFGSGSTALDEVIITASGTMKVDRTGASTNVSTRQLENLPQVNRSVLEFTRLTPQATGNSFAGRDARYNNLQIDGANFNNGFGLSSNPIPGGNSQPISLDAIEEIQVNIAPFDVTQSGFTGAGINAVTRSGTNTVQGSAYYFGQNQNLQGYRIGEVTVEKVDAAKRNFGFRVGGPIVRDKLFLFINAEREEATGANASGAILWRASENGIADPDNNIARTSRSDLEAVRNHLINVWGYDPGRYEGYANEAEEGSTKLLARLDWNINDRHKFALRYNQVVGNSMQLANNNSGPNPRSQTNRVSQNSITFENGHYAFKNIVRSITAELNSNFNSSLSNQFLATYSRIQDTRSTPSDHLFPFVDIWDGTANGNNYMSFGTELFSYKNDVINNNYSFINNLTLQADNHNFTFGAAFEIQNFGNSYTRMGTSYYRYASVADFLTTGTPGEVAPIMFGLTYPYEGQDTYARINFGLASLYAQDRWNVADNLTVTYGLRAELPIYMNKLTPNPAIDALRLLDVNGNPTNYHSGLWPKSRLLVSPRFGLNYDVFGDRSLVLRGGTGFFSGRVPFVWLTNMPTNAGVLQNTVEPNGYGAVADWIGNVRFNPDPYYHLNNPPAGAENVFIRTPQDGAPNSFALVDRNFKMPMVWRTSIGGDYNIPNTPLVVTGDFLYTKDINAVFQYGANRRTPNTWLNYGSSGEVGDYGDNRAFFPSGVGASSPAAFNSAIGANNATILTNTNVKGYALSATLGLSVPYYRGLSGSLFYTYSDAKEVSANSGSSASSAWGGTATINGPNDQILFPSAFAMPHRVVANLNYRIEYANALATTVGVYYNGAAQNRFSYTYTSDINRDGYAVDLVYLPKDLSTLQFVDRVDANGNLLFTAAQQRQALETFINENGLEKYRGKYLPRNGFLMPWLNRFDVRVLQDIFTNIGPRRHSLQLSVDVINFGNLLNKDWGIQSRLNTAQNLFGNSLVPGTDSQGRPVLNTVATPESGIPTFNMNVVNGELPTTPFQNVSTVATTWQMQLGLRYIF</sequence>
<dbReference type="InterPro" id="IPR057601">
    <property type="entry name" value="Oar-like_b-barrel"/>
</dbReference>
<dbReference type="Pfam" id="PF25183">
    <property type="entry name" value="OMP_b-brl_4"/>
    <property type="match status" value="1"/>
</dbReference>
<organism evidence="9 10">
    <name type="scientific">Parapedobacter deserti</name>
    <dbReference type="NCBI Taxonomy" id="1912957"/>
    <lineage>
        <taxon>Bacteria</taxon>
        <taxon>Pseudomonadati</taxon>
        <taxon>Bacteroidota</taxon>
        <taxon>Sphingobacteriia</taxon>
        <taxon>Sphingobacteriales</taxon>
        <taxon>Sphingobacteriaceae</taxon>
        <taxon>Parapedobacter</taxon>
    </lineage>
</organism>
<dbReference type="PANTHER" id="PTHR30069:SF46">
    <property type="entry name" value="OAR PROTEIN"/>
    <property type="match status" value="1"/>
</dbReference>
<keyword evidence="6" id="KW-0998">Cell outer membrane</keyword>
<evidence type="ECO:0000256" key="6">
    <source>
        <dbReference type="ARBA" id="ARBA00023237"/>
    </source>
</evidence>
<dbReference type="Proteomes" id="UP001595526">
    <property type="component" value="Unassembled WGS sequence"/>
</dbReference>
<evidence type="ECO:0000313" key="10">
    <source>
        <dbReference type="Proteomes" id="UP001595526"/>
    </source>
</evidence>
<accession>A0ABV7JHC0</accession>
<feature type="chain" id="PRO_5046398363" evidence="7">
    <location>
        <begin position="21"/>
        <end position="1132"/>
    </location>
</feature>
<keyword evidence="10" id="KW-1185">Reference proteome</keyword>
<dbReference type="EMBL" id="JBHRTA010000022">
    <property type="protein sequence ID" value="MFC3197490.1"/>
    <property type="molecule type" value="Genomic_DNA"/>
</dbReference>
<gene>
    <name evidence="9" type="ORF">ACFOET_07680</name>
</gene>
<keyword evidence="4" id="KW-0812">Transmembrane</keyword>
<evidence type="ECO:0000256" key="5">
    <source>
        <dbReference type="ARBA" id="ARBA00023136"/>
    </source>
</evidence>
<keyword evidence="5" id="KW-0472">Membrane</keyword>
<evidence type="ECO:0000256" key="3">
    <source>
        <dbReference type="ARBA" id="ARBA00022452"/>
    </source>
</evidence>
<evidence type="ECO:0000313" key="9">
    <source>
        <dbReference type="EMBL" id="MFC3197490.1"/>
    </source>
</evidence>
<comment type="subcellular location">
    <subcellularLocation>
        <location evidence="1">Cell outer membrane</location>
        <topology evidence="1">Multi-pass membrane protein</topology>
    </subcellularLocation>
</comment>
<dbReference type="InterPro" id="IPR013784">
    <property type="entry name" value="Carb-bd-like_fold"/>
</dbReference>
<name>A0ABV7JHC0_9SPHI</name>